<feature type="domain" description="AAA+ ATPase" evidence="7">
    <location>
        <begin position="237"/>
        <end position="377"/>
    </location>
</feature>
<proteinExistence type="inferred from homology"/>
<comment type="similarity">
    <text evidence="2">Belongs to the AAA ATPase family. BCS1 subfamily.</text>
</comment>
<evidence type="ECO:0000313" key="8">
    <source>
        <dbReference type="EMBL" id="KDP44561.1"/>
    </source>
</evidence>
<evidence type="ECO:0000256" key="5">
    <source>
        <dbReference type="ARBA" id="ARBA00049360"/>
    </source>
</evidence>
<comment type="cofactor">
    <cofactor evidence="1">
        <name>Mg(2+)</name>
        <dbReference type="ChEBI" id="CHEBI:18420"/>
    </cofactor>
</comment>
<evidence type="ECO:0000256" key="2">
    <source>
        <dbReference type="ARBA" id="ARBA00007448"/>
    </source>
</evidence>
<gene>
    <name evidence="8" type="ORF">JCGZ_22143</name>
</gene>
<dbReference type="Gene3D" id="6.10.280.40">
    <property type="match status" value="1"/>
</dbReference>
<dbReference type="Pfam" id="PF00004">
    <property type="entry name" value="AAA"/>
    <property type="match status" value="1"/>
</dbReference>
<protein>
    <recommendedName>
        <fullName evidence="7">AAA+ ATPase domain-containing protein</fullName>
    </recommendedName>
</protein>
<accession>A0A067L7X4</accession>
<dbReference type="InterPro" id="IPR050747">
    <property type="entry name" value="Mitochondrial_chaperone_BCS1"/>
</dbReference>
<keyword evidence="4" id="KW-0460">Magnesium</keyword>
<dbReference type="GO" id="GO:0016887">
    <property type="term" value="F:ATP hydrolysis activity"/>
    <property type="evidence" value="ECO:0007669"/>
    <property type="project" value="InterPro"/>
</dbReference>
<dbReference type="Pfam" id="PF25568">
    <property type="entry name" value="AAA_lid_At3g28540"/>
    <property type="match status" value="1"/>
</dbReference>
<reference evidence="8 9" key="1">
    <citation type="journal article" date="2014" name="PLoS ONE">
        <title>Global Analysis of Gene Expression Profiles in Physic Nut (Jatropha curcas L.) Seedlings Exposed to Salt Stress.</title>
        <authorList>
            <person name="Zhang L."/>
            <person name="Zhang C."/>
            <person name="Wu P."/>
            <person name="Chen Y."/>
            <person name="Li M."/>
            <person name="Jiang H."/>
            <person name="Wu G."/>
        </authorList>
    </citation>
    <scope>NUCLEOTIDE SEQUENCE [LARGE SCALE GENOMIC DNA]</scope>
    <source>
        <strain evidence="9">cv. GZQX0401</strain>
        <tissue evidence="8">Young leaves</tissue>
    </source>
</reference>
<dbReference type="GO" id="GO:0005524">
    <property type="term" value="F:ATP binding"/>
    <property type="evidence" value="ECO:0007669"/>
    <property type="project" value="UniProtKB-KW"/>
</dbReference>
<dbReference type="InterPro" id="IPR027417">
    <property type="entry name" value="P-loop_NTPase"/>
</dbReference>
<keyword evidence="6" id="KW-0547">Nucleotide-binding</keyword>
<dbReference type="Gene3D" id="3.40.50.300">
    <property type="entry name" value="P-loop containing nucleotide triphosphate hydrolases"/>
    <property type="match status" value="1"/>
</dbReference>
<dbReference type="GO" id="GO:0006950">
    <property type="term" value="P:response to stress"/>
    <property type="evidence" value="ECO:0007669"/>
    <property type="project" value="UniProtKB-ARBA"/>
</dbReference>
<dbReference type="SMART" id="SM00382">
    <property type="entry name" value="AAA"/>
    <property type="match status" value="1"/>
</dbReference>
<dbReference type="Proteomes" id="UP000027138">
    <property type="component" value="Unassembled WGS sequence"/>
</dbReference>
<dbReference type="OrthoDB" id="10251412at2759"/>
<evidence type="ECO:0000259" key="7">
    <source>
        <dbReference type="SMART" id="SM00382"/>
    </source>
</evidence>
<name>A0A067L7X4_JATCU</name>
<dbReference type="InterPro" id="IPR003959">
    <property type="entry name" value="ATPase_AAA_core"/>
</dbReference>
<evidence type="ECO:0000256" key="6">
    <source>
        <dbReference type="RuleBase" id="RU003651"/>
    </source>
</evidence>
<keyword evidence="6" id="KW-0067">ATP-binding</keyword>
<comment type="catalytic activity">
    <reaction evidence="5">
        <text>ATP + H2O = ADP + phosphate + H(+)</text>
        <dbReference type="Rhea" id="RHEA:13065"/>
        <dbReference type="ChEBI" id="CHEBI:15377"/>
        <dbReference type="ChEBI" id="CHEBI:15378"/>
        <dbReference type="ChEBI" id="CHEBI:30616"/>
        <dbReference type="ChEBI" id="CHEBI:43474"/>
        <dbReference type="ChEBI" id="CHEBI:456216"/>
    </reaction>
</comment>
<sequence>MASFVLEILRLVPSTSSLLSLYASLSTSLMLLRNAYHEFIPQKLESFVSTKIKNYFSRNKNQPSYDTFIIDNSWEGLSRNKLLDIARFYLSSRIGPKNKIIRIGKFRGEKSFTAGLVKGERIVDVFEGVEVSWFFGDREMENGGGEFFEISFEDKYRQKVYYEYLNHVINTHKAMTEEEKILKLYSRTGRHWESIDFEHAATFDSLAMDYELKKAIMDDLDRFLGRRDYYRRIGKAWKRGYLLYGPPGTGKSSLIAAMANYLHYDIYDLELASIRSDSDLRQAMLNVDRKSIIVIEDLDCNSKVHDRSNSDDSNSDDSNAYASNFTLSSLLNCVDGLWSSCAEERIVVFTTNHRQVLDPALLRPGRMDMHIHMSYCTSQGFRILASNYLDIKDHHLFEEIDGLIQNMDVTPASIAEELMKSDDADTALEGVLNFLKLKKKDKDKIEEEKEADLC</sequence>
<dbReference type="CDD" id="cd19510">
    <property type="entry name" value="RecA-like_BCS1"/>
    <property type="match status" value="1"/>
</dbReference>
<dbReference type="PROSITE" id="PS00674">
    <property type="entry name" value="AAA"/>
    <property type="match status" value="1"/>
</dbReference>
<dbReference type="AlphaFoldDB" id="A0A067L7X4"/>
<evidence type="ECO:0000256" key="4">
    <source>
        <dbReference type="ARBA" id="ARBA00022842"/>
    </source>
</evidence>
<dbReference type="Pfam" id="PF14363">
    <property type="entry name" value="AAA_assoc"/>
    <property type="match status" value="1"/>
</dbReference>
<dbReference type="InterPro" id="IPR025753">
    <property type="entry name" value="AAA_N_dom"/>
</dbReference>
<dbReference type="KEGG" id="jcu:105650468"/>
<organism evidence="8 9">
    <name type="scientific">Jatropha curcas</name>
    <name type="common">Barbados nut</name>
    <dbReference type="NCBI Taxonomy" id="180498"/>
    <lineage>
        <taxon>Eukaryota</taxon>
        <taxon>Viridiplantae</taxon>
        <taxon>Streptophyta</taxon>
        <taxon>Embryophyta</taxon>
        <taxon>Tracheophyta</taxon>
        <taxon>Spermatophyta</taxon>
        <taxon>Magnoliopsida</taxon>
        <taxon>eudicotyledons</taxon>
        <taxon>Gunneridae</taxon>
        <taxon>Pentapetalae</taxon>
        <taxon>rosids</taxon>
        <taxon>fabids</taxon>
        <taxon>Malpighiales</taxon>
        <taxon>Euphorbiaceae</taxon>
        <taxon>Crotonoideae</taxon>
        <taxon>Jatropheae</taxon>
        <taxon>Jatropha</taxon>
    </lineage>
</organism>
<dbReference type="STRING" id="180498.A0A067L7X4"/>
<evidence type="ECO:0000256" key="3">
    <source>
        <dbReference type="ARBA" id="ARBA00022801"/>
    </source>
</evidence>
<keyword evidence="3" id="KW-0378">Hydrolase</keyword>
<keyword evidence="9" id="KW-1185">Reference proteome</keyword>
<dbReference type="InterPro" id="IPR058017">
    <property type="entry name" value="At3g28540-like_C"/>
</dbReference>
<dbReference type="InterPro" id="IPR003960">
    <property type="entry name" value="ATPase_AAA_CS"/>
</dbReference>
<dbReference type="SUPFAM" id="SSF52540">
    <property type="entry name" value="P-loop containing nucleoside triphosphate hydrolases"/>
    <property type="match status" value="1"/>
</dbReference>
<evidence type="ECO:0000256" key="1">
    <source>
        <dbReference type="ARBA" id="ARBA00001946"/>
    </source>
</evidence>
<dbReference type="PANTHER" id="PTHR23070">
    <property type="entry name" value="BCS1 AAA-TYPE ATPASE"/>
    <property type="match status" value="1"/>
</dbReference>
<dbReference type="InterPro" id="IPR003593">
    <property type="entry name" value="AAA+_ATPase"/>
</dbReference>
<evidence type="ECO:0000313" key="9">
    <source>
        <dbReference type="Proteomes" id="UP000027138"/>
    </source>
</evidence>
<dbReference type="EMBL" id="KK914250">
    <property type="protein sequence ID" value="KDP44561.1"/>
    <property type="molecule type" value="Genomic_DNA"/>
</dbReference>